<keyword evidence="9 13" id="KW-1133">Transmembrane helix</keyword>
<feature type="domain" description="PTS EIIA type-1" evidence="14">
    <location>
        <begin position="528"/>
        <end position="630"/>
    </location>
</feature>
<dbReference type="SUPFAM" id="SSF55604">
    <property type="entry name" value="Glucose permease domain IIB"/>
    <property type="match status" value="1"/>
</dbReference>
<sequence>MDYKDTARQVLKQIGGKENLISAAHCATRLRLVISDNKKCSKKSLEAVDGVKGVFEASGQLQIIFGTGVVNKVYDEFIKAADIQASSKEDVKKAAASKGNLFQRFIKMLGDIFVPIIPAIVASGFLMGIMNTLDFMNNSGIIHINTSGSLYVFATLFANTAYTFLPILIAFSAAKVFGGNPFLGAVIGMIMIHPDLQNAWTVATEGVLNMQEVFGGLYSIKLVGYQGHVIPVIIAVWVLCMIEKRLHKIVPAMLDLFVTPLVSVFVTGYLTLAVIGPVFVTVENGVLNGIQWLIAIPFGIGSFIMGGLYAPTVVMGIHHMYTIIDLGQLSMYGLTFWLPLASAANIAQGAACLAVGVKSKNARNKSLCLPSALSAFMGITEPAIFGVNLRFFRPFLAGCIGGACGAMYASIVQLGASGTGVTGIFGILLCLNMPLSYIIMFAISAGVAFFVSWAITPRALIDPDEKKDEDSEDTELETMTEITKKDSADIEKNTEDTKELQPDGGADAVLELPSPLCGEVVSLEETGDETFASGMLGTGAAIRPSLGEVKAPCNAVVSVVMGHAVGLVCDNGIELLIHVGIDTVQLEGRHFETLVSEGEHVTAGTLLMRFDGEAIVKEGYPIITPVIITNSDMYKEISVPAFGNISTKDTLFRINQ</sequence>
<keyword evidence="10 13" id="KW-0472">Membrane</keyword>
<dbReference type="PANTHER" id="PTHR30175">
    <property type="entry name" value="PHOSPHOTRANSFERASE SYSTEM TRANSPORT PROTEIN"/>
    <property type="match status" value="1"/>
</dbReference>
<evidence type="ECO:0000256" key="1">
    <source>
        <dbReference type="ARBA" id="ARBA00004651"/>
    </source>
</evidence>
<evidence type="ECO:0000256" key="5">
    <source>
        <dbReference type="ARBA" id="ARBA00022679"/>
    </source>
</evidence>
<dbReference type="EMBL" id="JAOQJQ010000010">
    <property type="protein sequence ID" value="MCU6763741.1"/>
    <property type="molecule type" value="Genomic_DNA"/>
</dbReference>
<keyword evidence="8" id="KW-0418">Kinase</keyword>
<dbReference type="InterPro" id="IPR001127">
    <property type="entry name" value="PTS_EIIA_1_perm"/>
</dbReference>
<keyword evidence="3" id="KW-1003">Cell membrane</keyword>
<name>A0ABT2TPW1_9FIRM</name>
<feature type="region of interest" description="Disordered" evidence="12">
    <location>
        <begin position="486"/>
        <end position="505"/>
    </location>
</feature>
<evidence type="ECO:0000256" key="13">
    <source>
        <dbReference type="SAM" id="Phobius"/>
    </source>
</evidence>
<feature type="transmembrane region" description="Helical" evidence="13">
    <location>
        <begin position="435"/>
        <end position="456"/>
    </location>
</feature>
<organism evidence="17 18">
    <name type="scientific">Brotonthovivens ammoniilytica</name>
    <dbReference type="NCBI Taxonomy" id="2981725"/>
    <lineage>
        <taxon>Bacteria</taxon>
        <taxon>Bacillati</taxon>
        <taxon>Bacillota</taxon>
        <taxon>Clostridia</taxon>
        <taxon>Lachnospirales</taxon>
        <taxon>Lachnospiraceae</taxon>
        <taxon>Brotonthovivens</taxon>
    </lineage>
</organism>
<dbReference type="InterPro" id="IPR011055">
    <property type="entry name" value="Dup_hybrid_motif"/>
</dbReference>
<dbReference type="InterPro" id="IPR050558">
    <property type="entry name" value="PTS_Sugar-Specific_Components"/>
</dbReference>
<dbReference type="InterPro" id="IPR018113">
    <property type="entry name" value="PTrfase_EIIB_Cys"/>
</dbReference>
<feature type="transmembrane region" description="Helical" evidence="13">
    <location>
        <begin position="108"/>
        <end position="130"/>
    </location>
</feature>
<evidence type="ECO:0000256" key="3">
    <source>
        <dbReference type="ARBA" id="ARBA00022475"/>
    </source>
</evidence>
<feature type="transmembrane region" description="Helical" evidence="13">
    <location>
        <begin position="150"/>
        <end position="170"/>
    </location>
</feature>
<evidence type="ECO:0000256" key="8">
    <source>
        <dbReference type="ARBA" id="ARBA00022777"/>
    </source>
</evidence>
<evidence type="ECO:0000256" key="12">
    <source>
        <dbReference type="SAM" id="MobiDB-lite"/>
    </source>
</evidence>
<feature type="domain" description="PTS EIIB type-1" evidence="15">
    <location>
        <begin position="4"/>
        <end position="87"/>
    </location>
</feature>
<dbReference type="PROSITE" id="PS00371">
    <property type="entry name" value="PTS_EIIA_TYPE_1_HIS"/>
    <property type="match status" value="1"/>
</dbReference>
<keyword evidence="18" id="KW-1185">Reference proteome</keyword>
<dbReference type="CDD" id="cd00212">
    <property type="entry name" value="PTS_IIB_glc"/>
    <property type="match status" value="1"/>
</dbReference>
<dbReference type="Pfam" id="PF02378">
    <property type="entry name" value="PTS_EIIC"/>
    <property type="match status" value="1"/>
</dbReference>
<dbReference type="PANTHER" id="PTHR30175:SF7">
    <property type="entry name" value="NEGATIVE REGULATOR OF SACY ACTIVITY"/>
    <property type="match status" value="1"/>
</dbReference>
<evidence type="ECO:0000256" key="4">
    <source>
        <dbReference type="ARBA" id="ARBA00022597"/>
    </source>
</evidence>
<proteinExistence type="predicted"/>
<dbReference type="PROSITE" id="PS01035">
    <property type="entry name" value="PTS_EIIB_TYPE_1_CYS"/>
    <property type="match status" value="1"/>
</dbReference>
<dbReference type="Pfam" id="PF00358">
    <property type="entry name" value="PTS_EIIA_1"/>
    <property type="match status" value="1"/>
</dbReference>
<keyword evidence="7 13" id="KW-0812">Transmembrane</keyword>
<dbReference type="SUPFAM" id="SSF51261">
    <property type="entry name" value="Duplicated hybrid motif"/>
    <property type="match status" value="1"/>
</dbReference>
<keyword evidence="2" id="KW-0813">Transport</keyword>
<feature type="transmembrane region" description="Helical" evidence="13">
    <location>
        <begin position="369"/>
        <end position="388"/>
    </location>
</feature>
<evidence type="ECO:0000256" key="2">
    <source>
        <dbReference type="ARBA" id="ARBA00022448"/>
    </source>
</evidence>
<evidence type="ECO:0000313" key="17">
    <source>
        <dbReference type="EMBL" id="MCU6763741.1"/>
    </source>
</evidence>
<protein>
    <submittedName>
        <fullName evidence="17">Glucose PTS transporter subunit IIA</fullName>
    </submittedName>
</protein>
<evidence type="ECO:0000259" key="15">
    <source>
        <dbReference type="PROSITE" id="PS51098"/>
    </source>
</evidence>
<dbReference type="InterPro" id="IPR003352">
    <property type="entry name" value="PTS_EIIC"/>
</dbReference>
<dbReference type="Pfam" id="PF00367">
    <property type="entry name" value="PTS_EIIB"/>
    <property type="match status" value="1"/>
</dbReference>
<evidence type="ECO:0000256" key="11">
    <source>
        <dbReference type="PROSITE-ProRule" id="PRU00421"/>
    </source>
</evidence>
<reference evidence="17 18" key="1">
    <citation type="journal article" date="2021" name="ISME Commun">
        <title>Automated analysis of genomic sequences facilitates high-throughput and comprehensive description of bacteria.</title>
        <authorList>
            <person name="Hitch T.C.A."/>
        </authorList>
    </citation>
    <scope>NUCLEOTIDE SEQUENCE [LARGE SCALE GENOMIC DNA]</scope>
    <source>
        <strain evidence="17 18">Sanger_109</strain>
    </source>
</reference>
<keyword evidence="6" id="KW-0598">Phosphotransferase system</keyword>
<feature type="transmembrane region" description="Helical" evidence="13">
    <location>
        <begin position="223"/>
        <end position="242"/>
    </location>
</feature>
<dbReference type="NCBIfam" id="TIGR00830">
    <property type="entry name" value="PTBA"/>
    <property type="match status" value="1"/>
</dbReference>
<evidence type="ECO:0000313" key="18">
    <source>
        <dbReference type="Proteomes" id="UP001652442"/>
    </source>
</evidence>
<feature type="transmembrane region" description="Helical" evidence="13">
    <location>
        <begin position="329"/>
        <end position="357"/>
    </location>
</feature>
<feature type="active site" description="Phosphocysteine intermediate; for EIIB activity" evidence="11">
    <location>
        <position position="26"/>
    </location>
</feature>
<evidence type="ECO:0000256" key="9">
    <source>
        <dbReference type="ARBA" id="ARBA00022989"/>
    </source>
</evidence>
<feature type="transmembrane region" description="Helical" evidence="13">
    <location>
        <begin position="254"/>
        <end position="280"/>
    </location>
</feature>
<feature type="transmembrane region" description="Helical" evidence="13">
    <location>
        <begin position="292"/>
        <end position="317"/>
    </location>
</feature>
<feature type="compositionally biased region" description="Basic and acidic residues" evidence="12">
    <location>
        <begin position="486"/>
        <end position="501"/>
    </location>
</feature>
<keyword evidence="5" id="KW-0808">Transferase</keyword>
<feature type="domain" description="PTS EIIC type-1" evidence="16">
    <location>
        <begin position="107"/>
        <end position="473"/>
    </location>
</feature>
<evidence type="ECO:0000259" key="14">
    <source>
        <dbReference type="PROSITE" id="PS51093"/>
    </source>
</evidence>
<evidence type="ECO:0000256" key="10">
    <source>
        <dbReference type="ARBA" id="ARBA00023136"/>
    </source>
</evidence>
<dbReference type="RefSeq" id="WP_158426381.1">
    <property type="nucleotide sequence ID" value="NZ_JAOQJQ010000010.1"/>
</dbReference>
<dbReference type="Proteomes" id="UP001652442">
    <property type="component" value="Unassembled WGS sequence"/>
</dbReference>
<accession>A0ABT2TPW1</accession>
<dbReference type="InterPro" id="IPR013013">
    <property type="entry name" value="PTS_EIIC_1"/>
</dbReference>
<gene>
    <name evidence="17" type="ORF">OCV88_15655</name>
</gene>
<evidence type="ECO:0000256" key="7">
    <source>
        <dbReference type="ARBA" id="ARBA00022692"/>
    </source>
</evidence>
<comment type="subcellular location">
    <subcellularLocation>
        <location evidence="1">Cell membrane</location>
        <topology evidence="1">Multi-pass membrane protein</topology>
    </subcellularLocation>
</comment>
<dbReference type="PROSITE" id="PS51093">
    <property type="entry name" value="PTS_EIIA_TYPE_1"/>
    <property type="match status" value="1"/>
</dbReference>
<dbReference type="PROSITE" id="PS51103">
    <property type="entry name" value="PTS_EIIC_TYPE_1"/>
    <property type="match status" value="1"/>
</dbReference>
<evidence type="ECO:0000256" key="6">
    <source>
        <dbReference type="ARBA" id="ARBA00022683"/>
    </source>
</evidence>
<dbReference type="PROSITE" id="PS51098">
    <property type="entry name" value="PTS_EIIB_TYPE_1"/>
    <property type="match status" value="1"/>
</dbReference>
<dbReference type="Gene3D" id="3.30.1360.60">
    <property type="entry name" value="Glucose permease domain IIB"/>
    <property type="match status" value="1"/>
</dbReference>
<dbReference type="NCBIfam" id="TIGR00826">
    <property type="entry name" value="EIIB_glc"/>
    <property type="match status" value="1"/>
</dbReference>
<dbReference type="InterPro" id="IPR036878">
    <property type="entry name" value="Glu_permease_IIB"/>
</dbReference>
<evidence type="ECO:0000259" key="16">
    <source>
        <dbReference type="PROSITE" id="PS51103"/>
    </source>
</evidence>
<dbReference type="Gene3D" id="2.70.70.10">
    <property type="entry name" value="Glucose Permease (Domain IIA)"/>
    <property type="match status" value="1"/>
</dbReference>
<dbReference type="InterPro" id="IPR001996">
    <property type="entry name" value="PTS_IIB_1"/>
</dbReference>
<comment type="caution">
    <text evidence="17">The sequence shown here is derived from an EMBL/GenBank/DDBJ whole genome shotgun (WGS) entry which is preliminary data.</text>
</comment>
<keyword evidence="4" id="KW-0762">Sugar transport</keyword>